<feature type="compositionally biased region" description="Polar residues" evidence="1">
    <location>
        <begin position="59"/>
        <end position="78"/>
    </location>
</feature>
<organism evidence="2 3">
    <name type="scientific">Naegleria lovaniensis</name>
    <name type="common">Amoeba</name>
    <dbReference type="NCBI Taxonomy" id="51637"/>
    <lineage>
        <taxon>Eukaryota</taxon>
        <taxon>Discoba</taxon>
        <taxon>Heterolobosea</taxon>
        <taxon>Tetramitia</taxon>
        <taxon>Eutetramitia</taxon>
        <taxon>Vahlkampfiidae</taxon>
        <taxon>Naegleria</taxon>
    </lineage>
</organism>
<dbReference type="AlphaFoldDB" id="A0AA88GSY8"/>
<proteinExistence type="predicted"/>
<dbReference type="Proteomes" id="UP000816034">
    <property type="component" value="Unassembled WGS sequence"/>
</dbReference>
<name>A0AA88GSY8_NAELO</name>
<keyword evidence="3" id="KW-1185">Reference proteome</keyword>
<dbReference type="GeneID" id="68095829"/>
<feature type="compositionally biased region" description="Acidic residues" evidence="1">
    <location>
        <begin position="99"/>
        <end position="108"/>
    </location>
</feature>
<evidence type="ECO:0000256" key="1">
    <source>
        <dbReference type="SAM" id="MobiDB-lite"/>
    </source>
</evidence>
<sequence>MQQAKSVVDSWISSSDSEQENKKTSHQDVVNKFFASQQQQPGKQHQNRRMGLQADKLSTESLKQQQKNKMDKINNNLKFQILKKHDIRKRKKRKGEIVDYGEEDEEETLQTNNSSSTNNSDGTNNSSLKRKNLDQKNSDDIDAGETKLKHISKKKKLKKKKNV</sequence>
<comment type="caution">
    <text evidence="2">The sequence shown here is derived from an EMBL/GenBank/DDBJ whole genome shotgun (WGS) entry which is preliminary data.</text>
</comment>
<feature type="region of interest" description="Disordered" evidence="1">
    <location>
        <begin position="1"/>
        <end position="163"/>
    </location>
</feature>
<feature type="compositionally biased region" description="Low complexity" evidence="1">
    <location>
        <begin position="111"/>
        <end position="127"/>
    </location>
</feature>
<protein>
    <submittedName>
        <fullName evidence="2">Uncharacterized protein</fullName>
    </submittedName>
</protein>
<evidence type="ECO:0000313" key="3">
    <source>
        <dbReference type="Proteomes" id="UP000816034"/>
    </source>
</evidence>
<reference evidence="2 3" key="1">
    <citation type="journal article" date="2018" name="BMC Genomics">
        <title>The genome of Naegleria lovaniensis, the basis for a comparative approach to unravel pathogenicity factors of the human pathogenic amoeba N. fowleri.</title>
        <authorList>
            <person name="Liechti N."/>
            <person name="Schurch N."/>
            <person name="Bruggmann R."/>
            <person name="Wittwer M."/>
        </authorList>
    </citation>
    <scope>NUCLEOTIDE SEQUENCE [LARGE SCALE GENOMIC DNA]</scope>
    <source>
        <strain evidence="2 3">ATCC 30569</strain>
    </source>
</reference>
<evidence type="ECO:0000313" key="2">
    <source>
        <dbReference type="EMBL" id="KAG2385559.1"/>
    </source>
</evidence>
<gene>
    <name evidence="2" type="ORF">C9374_003374</name>
</gene>
<accession>A0AA88GSY8</accession>
<feature type="compositionally biased region" description="Low complexity" evidence="1">
    <location>
        <begin position="1"/>
        <end position="16"/>
    </location>
</feature>
<feature type="compositionally biased region" description="Polar residues" evidence="1">
    <location>
        <begin position="34"/>
        <end position="44"/>
    </location>
</feature>
<feature type="compositionally biased region" description="Basic residues" evidence="1">
    <location>
        <begin position="149"/>
        <end position="163"/>
    </location>
</feature>
<feature type="compositionally biased region" description="Basic residues" evidence="1">
    <location>
        <begin position="81"/>
        <end position="94"/>
    </location>
</feature>
<dbReference type="RefSeq" id="XP_044549552.1">
    <property type="nucleotide sequence ID" value="XM_044692895.1"/>
</dbReference>
<feature type="compositionally biased region" description="Basic and acidic residues" evidence="1">
    <location>
        <begin position="131"/>
        <end position="148"/>
    </location>
</feature>
<dbReference type="EMBL" id="PYSW02000018">
    <property type="protein sequence ID" value="KAG2385559.1"/>
    <property type="molecule type" value="Genomic_DNA"/>
</dbReference>